<evidence type="ECO:0000313" key="1">
    <source>
        <dbReference type="EMBL" id="MBC5836262.1"/>
    </source>
</evidence>
<proteinExistence type="predicted"/>
<name>A0ABR7J2S7_9FLAO</name>
<organism evidence="1 2">
    <name type="scientific">Flavobacterium bernardetii</name>
    <dbReference type="NCBI Taxonomy" id="2813823"/>
    <lineage>
        <taxon>Bacteria</taxon>
        <taxon>Pseudomonadati</taxon>
        <taxon>Bacteroidota</taxon>
        <taxon>Flavobacteriia</taxon>
        <taxon>Flavobacteriales</taxon>
        <taxon>Flavobacteriaceae</taxon>
        <taxon>Flavobacterium</taxon>
    </lineage>
</organism>
<keyword evidence="2" id="KW-1185">Reference proteome</keyword>
<comment type="caution">
    <text evidence="1">The sequence shown here is derived from an EMBL/GenBank/DDBJ whole genome shotgun (WGS) entry which is preliminary data.</text>
</comment>
<gene>
    <name evidence="1" type="ORF">H8R27_15330</name>
</gene>
<dbReference type="Proteomes" id="UP000605990">
    <property type="component" value="Unassembled WGS sequence"/>
</dbReference>
<reference evidence="1 2" key="1">
    <citation type="submission" date="2020-08" db="EMBL/GenBank/DDBJ databases">
        <title>Description of novel Flavobacterium F-408 isolate.</title>
        <authorList>
            <person name="Saticioglu I.B."/>
            <person name="Duman M."/>
            <person name="Altun S."/>
        </authorList>
    </citation>
    <scope>NUCLEOTIDE SEQUENCE [LARGE SCALE GENOMIC DNA]</scope>
    <source>
        <strain evidence="1 2">F-408</strain>
    </source>
</reference>
<dbReference type="RefSeq" id="WP_166131797.1">
    <property type="nucleotide sequence ID" value="NZ_JAANOQ010000019.1"/>
</dbReference>
<evidence type="ECO:0000313" key="2">
    <source>
        <dbReference type="Proteomes" id="UP000605990"/>
    </source>
</evidence>
<dbReference type="EMBL" id="JACRUN010000020">
    <property type="protein sequence ID" value="MBC5836262.1"/>
    <property type="molecule type" value="Genomic_DNA"/>
</dbReference>
<accession>A0ABR7J2S7</accession>
<protein>
    <submittedName>
        <fullName evidence="1">Uncharacterized protein</fullName>
    </submittedName>
</protein>
<sequence>MWFKKDIPDDLTNNQKDKLVAYIGYSDSDMSLVGQYENAIDILINQVIEEKFRVDVIAHPLLYLIRHSIELALKENIKYLNKYSQIGIGKDFKTHKLSDLFSIFEKHYDKIATNQNFKTELSSDYEKYTKELKNLIQFLGEDQSSFRYTFTQKDNKVFNHTDKINIIELKKQYDNSLMFLTFTADVISPFTNYADYIESDKSIINDSLGFVLYCFDKHQKDWLIEKLNDKYKIITPKNVWFDEKENYFLRLKTKDEKCYVIPMNK</sequence>